<gene>
    <name evidence="1" type="ORF">E4U60_004046</name>
</gene>
<sequence length="121" mass="13921">MRTGKSSTGSEIYSPHSIDAMWKLKKEPLRLKSEEEDGITEIKRFGDICKVVPAYERLRERLEQTKVEVVVRPELSYYASHINAAWTVASEYFAKLDETPLFYAAMVLHPGIQWDDPIGIF</sequence>
<protein>
    <submittedName>
        <fullName evidence="1">Uncharacterized protein</fullName>
    </submittedName>
</protein>
<dbReference type="AlphaFoldDB" id="A0A9P7M9K1"/>
<evidence type="ECO:0000313" key="2">
    <source>
        <dbReference type="Proteomes" id="UP000706124"/>
    </source>
</evidence>
<organism evidence="1 2">
    <name type="scientific">Claviceps pazoutovae</name>
    <dbReference type="NCBI Taxonomy" id="1649127"/>
    <lineage>
        <taxon>Eukaryota</taxon>
        <taxon>Fungi</taxon>
        <taxon>Dikarya</taxon>
        <taxon>Ascomycota</taxon>
        <taxon>Pezizomycotina</taxon>
        <taxon>Sordariomycetes</taxon>
        <taxon>Hypocreomycetidae</taxon>
        <taxon>Hypocreales</taxon>
        <taxon>Clavicipitaceae</taxon>
        <taxon>Claviceps</taxon>
    </lineage>
</organism>
<dbReference type="EMBL" id="SRPO01000326">
    <property type="protein sequence ID" value="KAG5934147.1"/>
    <property type="molecule type" value="Genomic_DNA"/>
</dbReference>
<name>A0A9P7M9K1_9HYPO</name>
<dbReference type="Proteomes" id="UP000706124">
    <property type="component" value="Unassembled WGS sequence"/>
</dbReference>
<dbReference type="OrthoDB" id="4958096at2759"/>
<evidence type="ECO:0000313" key="1">
    <source>
        <dbReference type="EMBL" id="KAG5934147.1"/>
    </source>
</evidence>
<comment type="caution">
    <text evidence="1">The sequence shown here is derived from an EMBL/GenBank/DDBJ whole genome shotgun (WGS) entry which is preliminary data.</text>
</comment>
<keyword evidence="2" id="KW-1185">Reference proteome</keyword>
<accession>A0A9P7M9K1</accession>
<proteinExistence type="predicted"/>
<reference evidence="1 2" key="1">
    <citation type="journal article" date="2020" name="bioRxiv">
        <title>Whole genome comparisons of ergot fungi reveals the divergence and evolution of species within the genus Claviceps are the result of varying mechanisms driving genome evolution and host range expansion.</title>
        <authorList>
            <person name="Wyka S.A."/>
            <person name="Mondo S.J."/>
            <person name="Liu M."/>
            <person name="Dettman J."/>
            <person name="Nalam V."/>
            <person name="Broders K.D."/>
        </authorList>
    </citation>
    <scope>NUCLEOTIDE SEQUENCE [LARGE SCALE GENOMIC DNA]</scope>
    <source>
        <strain evidence="1 2">CCC 1485</strain>
    </source>
</reference>